<protein>
    <submittedName>
        <fullName evidence="4">Btz domain-containing protein</fullName>
    </submittedName>
</protein>
<name>A0A183D4D9_9BILA</name>
<sequence>MSTTGAAAGNGEPNQMAPTHSGQGDSGGVHGDEGSAAFASGRSESSTRWGRAEGGNRRDERGSGRPRRGGFGVAGRGATRGGKESRPDRQNKFWSGGDGRARSRNRPPRRGIHTSFGTRAGRGGPVLTGREFPSFEEGWIEKKKPYPLYKASNKWEDDDWIEKKKENPFPSFKGSNEWDDVC</sequence>
<proteinExistence type="predicted"/>
<evidence type="ECO:0000313" key="4">
    <source>
        <dbReference type="WBParaSite" id="GPUH_0000358601-mRNA-1"/>
    </source>
</evidence>
<dbReference type="Proteomes" id="UP000271098">
    <property type="component" value="Unassembled WGS sequence"/>
</dbReference>
<evidence type="ECO:0000256" key="1">
    <source>
        <dbReference type="SAM" id="MobiDB-lite"/>
    </source>
</evidence>
<feature type="compositionally biased region" description="Basic residues" evidence="1">
    <location>
        <begin position="102"/>
        <end position="112"/>
    </location>
</feature>
<evidence type="ECO:0000313" key="2">
    <source>
        <dbReference type="EMBL" id="VDK40099.1"/>
    </source>
</evidence>
<organism evidence="4">
    <name type="scientific">Gongylonema pulchrum</name>
    <dbReference type="NCBI Taxonomy" id="637853"/>
    <lineage>
        <taxon>Eukaryota</taxon>
        <taxon>Metazoa</taxon>
        <taxon>Ecdysozoa</taxon>
        <taxon>Nematoda</taxon>
        <taxon>Chromadorea</taxon>
        <taxon>Rhabditida</taxon>
        <taxon>Spirurina</taxon>
        <taxon>Spiruromorpha</taxon>
        <taxon>Spiruroidea</taxon>
        <taxon>Gongylonematidae</taxon>
        <taxon>Gongylonema</taxon>
    </lineage>
</organism>
<dbReference type="AlphaFoldDB" id="A0A183D4D9"/>
<feature type="compositionally biased region" description="Basic and acidic residues" evidence="1">
    <location>
        <begin position="81"/>
        <end position="91"/>
    </location>
</feature>
<feature type="compositionally biased region" description="Polar residues" evidence="1">
    <location>
        <begin position="12"/>
        <end position="23"/>
    </location>
</feature>
<dbReference type="EMBL" id="UYRT01006225">
    <property type="protein sequence ID" value="VDK40099.1"/>
    <property type="molecule type" value="Genomic_DNA"/>
</dbReference>
<keyword evidence="3" id="KW-1185">Reference proteome</keyword>
<reference evidence="4" key="1">
    <citation type="submission" date="2016-06" db="UniProtKB">
        <authorList>
            <consortium name="WormBaseParasite"/>
        </authorList>
    </citation>
    <scope>IDENTIFICATION</scope>
</reference>
<feature type="compositionally biased region" description="Basic and acidic residues" evidence="1">
    <location>
        <begin position="50"/>
        <end position="63"/>
    </location>
</feature>
<evidence type="ECO:0000313" key="3">
    <source>
        <dbReference type="Proteomes" id="UP000271098"/>
    </source>
</evidence>
<gene>
    <name evidence="2" type="ORF">GPUH_LOCUS3581</name>
</gene>
<feature type="region of interest" description="Disordered" evidence="1">
    <location>
        <begin position="1"/>
        <end position="131"/>
    </location>
</feature>
<feature type="compositionally biased region" description="Gly residues" evidence="1">
    <location>
        <begin position="69"/>
        <end position="80"/>
    </location>
</feature>
<dbReference type="WBParaSite" id="GPUH_0000358601-mRNA-1">
    <property type="protein sequence ID" value="GPUH_0000358601-mRNA-1"/>
    <property type="gene ID" value="GPUH_0000358601"/>
</dbReference>
<reference evidence="2 3" key="2">
    <citation type="submission" date="2018-11" db="EMBL/GenBank/DDBJ databases">
        <authorList>
            <consortium name="Pathogen Informatics"/>
        </authorList>
    </citation>
    <scope>NUCLEOTIDE SEQUENCE [LARGE SCALE GENOMIC DNA]</scope>
</reference>
<accession>A0A183D4D9</accession>